<reference evidence="9 10" key="1">
    <citation type="submission" date="2019-07" db="EMBL/GenBank/DDBJ databases">
        <title>Whole genome shotgun sequence of Adhaeribacter aerolatus NBRC 106133.</title>
        <authorList>
            <person name="Hosoyama A."/>
            <person name="Uohara A."/>
            <person name="Ohji S."/>
            <person name="Ichikawa N."/>
        </authorList>
    </citation>
    <scope>NUCLEOTIDE SEQUENCE [LARGE SCALE GENOMIC DNA]</scope>
    <source>
        <strain evidence="9 10">NBRC 106133</strain>
    </source>
</reference>
<evidence type="ECO:0000256" key="3">
    <source>
        <dbReference type="ARBA" id="ARBA00022723"/>
    </source>
</evidence>
<dbReference type="Gene3D" id="3.40.720.10">
    <property type="entry name" value="Alkaline Phosphatase, subunit A"/>
    <property type="match status" value="1"/>
</dbReference>
<evidence type="ECO:0000256" key="1">
    <source>
        <dbReference type="ARBA" id="ARBA00001913"/>
    </source>
</evidence>
<dbReference type="CDD" id="cd16144">
    <property type="entry name" value="ARS_like"/>
    <property type="match status" value="1"/>
</dbReference>
<keyword evidence="6" id="KW-0106">Calcium</keyword>
<dbReference type="InterPro" id="IPR017850">
    <property type="entry name" value="Alkaline_phosphatase_core_sf"/>
</dbReference>
<evidence type="ECO:0000259" key="8">
    <source>
        <dbReference type="Pfam" id="PF00884"/>
    </source>
</evidence>
<dbReference type="Gene3D" id="3.30.1120.10">
    <property type="match status" value="1"/>
</dbReference>
<dbReference type="EMBL" id="BJYS01000055">
    <property type="protein sequence ID" value="GEO07261.1"/>
    <property type="molecule type" value="Genomic_DNA"/>
</dbReference>
<keyword evidence="5 9" id="KW-0378">Hydrolase</keyword>
<sequence length="464" mass="51977">MLLLGISRFAVAQDPKPNIVLIMADDLGWMDVGFMGSTYYETPNLDRLAKQGMVFTNAYAAAANCAPSRACLMSGQNTPRHGIYTVGEADRGGAATRKLIPVANNEILPDKIFTLPEALQAAGYNTATIGKWHLGKDPRTQGFDFNIAGNLKGANKHFVPYQNPNIKDGPAGEYLTDRLTTEAIAVIEKQQAKPFFLYLPYYAVHTPIQAPADLIAKYKQKPKGAGQDNATYAAMIESLDTNIGRLLQKLDDLKLTDNTLIIFTSDNGGIRSISRQTPLRAGKGSYYEGGIRVPLIFKWPDRIAAGSKNITPVTNLDYYPTILDILKVKNKNTYSDGQSIWPVLRGQTIPERTLYWHFPIYLQAYDANSDDGRDPLFRTRPGTVMRSGDWKLHEYFEDGALELYNLKEDIGERNNVALQHPEITRQLHQQMRNWRQTTKAAVPTQLNPEYNPKARLPEKKKKDN</sequence>
<name>A0A512B5P5_9BACT</name>
<evidence type="ECO:0000313" key="10">
    <source>
        <dbReference type="Proteomes" id="UP000321532"/>
    </source>
</evidence>
<evidence type="ECO:0000256" key="2">
    <source>
        <dbReference type="ARBA" id="ARBA00008779"/>
    </source>
</evidence>
<accession>A0A512B5P5</accession>
<feature type="compositionally biased region" description="Polar residues" evidence="7">
    <location>
        <begin position="431"/>
        <end position="448"/>
    </location>
</feature>
<dbReference type="GO" id="GO:0046872">
    <property type="term" value="F:metal ion binding"/>
    <property type="evidence" value="ECO:0007669"/>
    <property type="project" value="UniProtKB-KW"/>
</dbReference>
<proteinExistence type="inferred from homology"/>
<feature type="region of interest" description="Disordered" evidence="7">
    <location>
        <begin position="431"/>
        <end position="464"/>
    </location>
</feature>
<keyword evidence="4" id="KW-0732">Signal</keyword>
<organism evidence="9 10">
    <name type="scientific">Adhaeribacter aerolatus</name>
    <dbReference type="NCBI Taxonomy" id="670289"/>
    <lineage>
        <taxon>Bacteria</taxon>
        <taxon>Pseudomonadati</taxon>
        <taxon>Bacteroidota</taxon>
        <taxon>Cytophagia</taxon>
        <taxon>Cytophagales</taxon>
        <taxon>Hymenobacteraceae</taxon>
        <taxon>Adhaeribacter</taxon>
    </lineage>
</organism>
<dbReference type="Proteomes" id="UP000321532">
    <property type="component" value="Unassembled WGS sequence"/>
</dbReference>
<evidence type="ECO:0000256" key="5">
    <source>
        <dbReference type="ARBA" id="ARBA00022801"/>
    </source>
</evidence>
<protein>
    <submittedName>
        <fullName evidence="9">Aryl-sulfate sulfohydrolase</fullName>
    </submittedName>
</protein>
<dbReference type="InterPro" id="IPR024607">
    <property type="entry name" value="Sulfatase_CS"/>
</dbReference>
<dbReference type="PROSITE" id="PS00149">
    <property type="entry name" value="SULFATASE_2"/>
    <property type="match status" value="1"/>
</dbReference>
<dbReference type="InterPro" id="IPR000917">
    <property type="entry name" value="Sulfatase_N"/>
</dbReference>
<comment type="cofactor">
    <cofactor evidence="1">
        <name>Ca(2+)</name>
        <dbReference type="ChEBI" id="CHEBI:29108"/>
    </cofactor>
</comment>
<comment type="similarity">
    <text evidence="2">Belongs to the sulfatase family.</text>
</comment>
<dbReference type="SUPFAM" id="SSF53649">
    <property type="entry name" value="Alkaline phosphatase-like"/>
    <property type="match status" value="1"/>
</dbReference>
<evidence type="ECO:0000256" key="6">
    <source>
        <dbReference type="ARBA" id="ARBA00022837"/>
    </source>
</evidence>
<dbReference type="AlphaFoldDB" id="A0A512B5P5"/>
<gene>
    <name evidence="9" type="ORF">AAE02nite_49250</name>
</gene>
<dbReference type="GO" id="GO:0004065">
    <property type="term" value="F:arylsulfatase activity"/>
    <property type="evidence" value="ECO:0007669"/>
    <property type="project" value="TreeGrafter"/>
</dbReference>
<comment type="caution">
    <text evidence="9">The sequence shown here is derived from an EMBL/GenBank/DDBJ whole genome shotgun (WGS) entry which is preliminary data.</text>
</comment>
<evidence type="ECO:0000256" key="4">
    <source>
        <dbReference type="ARBA" id="ARBA00022729"/>
    </source>
</evidence>
<dbReference type="InterPro" id="IPR050738">
    <property type="entry name" value="Sulfatase"/>
</dbReference>
<evidence type="ECO:0000313" key="9">
    <source>
        <dbReference type="EMBL" id="GEO07261.1"/>
    </source>
</evidence>
<dbReference type="PANTHER" id="PTHR42693">
    <property type="entry name" value="ARYLSULFATASE FAMILY MEMBER"/>
    <property type="match status" value="1"/>
</dbReference>
<keyword evidence="10" id="KW-1185">Reference proteome</keyword>
<evidence type="ECO:0000256" key="7">
    <source>
        <dbReference type="SAM" id="MobiDB-lite"/>
    </source>
</evidence>
<keyword evidence="3" id="KW-0479">Metal-binding</keyword>
<dbReference type="Pfam" id="PF00884">
    <property type="entry name" value="Sulfatase"/>
    <property type="match status" value="1"/>
</dbReference>
<feature type="domain" description="Sulfatase N-terminal" evidence="8">
    <location>
        <begin position="17"/>
        <end position="327"/>
    </location>
</feature>
<feature type="compositionally biased region" description="Basic and acidic residues" evidence="7">
    <location>
        <begin position="455"/>
        <end position="464"/>
    </location>
</feature>
<dbReference type="PANTHER" id="PTHR42693:SF42">
    <property type="entry name" value="ARYLSULFATASE G"/>
    <property type="match status" value="1"/>
</dbReference>